<reference evidence="13" key="1">
    <citation type="journal article" date="2019" name="Int. J. Syst. Evol. Microbiol.">
        <title>The Global Catalogue of Microorganisms (GCM) 10K type strain sequencing project: providing services to taxonomists for standard genome sequencing and annotation.</title>
        <authorList>
            <consortium name="The Broad Institute Genomics Platform"/>
            <consortium name="The Broad Institute Genome Sequencing Center for Infectious Disease"/>
            <person name="Wu L."/>
            <person name="Ma J."/>
        </authorList>
    </citation>
    <scope>NUCLEOTIDE SEQUENCE [LARGE SCALE GENOMIC DNA]</scope>
    <source>
        <strain evidence="13">TISTR 1511</strain>
    </source>
</reference>
<evidence type="ECO:0000256" key="10">
    <source>
        <dbReference type="SAM" id="Phobius"/>
    </source>
</evidence>
<feature type="domain" description="PASTA" evidence="11">
    <location>
        <begin position="703"/>
        <end position="769"/>
    </location>
</feature>
<accession>A0ABW5RL53</accession>
<evidence type="ECO:0000256" key="4">
    <source>
        <dbReference type="ARBA" id="ARBA00022679"/>
    </source>
</evidence>
<evidence type="ECO:0000256" key="5">
    <source>
        <dbReference type="ARBA" id="ARBA00022801"/>
    </source>
</evidence>
<dbReference type="InterPro" id="IPR001460">
    <property type="entry name" value="PCN-bd_Tpept"/>
</dbReference>
<dbReference type="SUPFAM" id="SSF56601">
    <property type="entry name" value="beta-lactamase/transpeptidase-like"/>
    <property type="match status" value="1"/>
</dbReference>
<dbReference type="SMART" id="SM00740">
    <property type="entry name" value="PASTA"/>
    <property type="match status" value="2"/>
</dbReference>
<evidence type="ECO:0000256" key="6">
    <source>
        <dbReference type="ARBA" id="ARBA00023268"/>
    </source>
</evidence>
<dbReference type="CDD" id="cd06577">
    <property type="entry name" value="PASTA_pknB"/>
    <property type="match status" value="2"/>
</dbReference>
<dbReference type="InterPro" id="IPR050396">
    <property type="entry name" value="Glycosyltr_51/Transpeptidase"/>
</dbReference>
<keyword evidence="3" id="KW-0328">Glycosyltransferase</keyword>
<feature type="region of interest" description="Disordered" evidence="9">
    <location>
        <begin position="807"/>
        <end position="844"/>
    </location>
</feature>
<dbReference type="Gene3D" id="1.10.3810.10">
    <property type="entry name" value="Biosynthetic peptidoglycan transglycosylase-like"/>
    <property type="match status" value="1"/>
</dbReference>
<dbReference type="SUPFAM" id="SSF53955">
    <property type="entry name" value="Lysozyme-like"/>
    <property type="match status" value="1"/>
</dbReference>
<dbReference type="Proteomes" id="UP001597453">
    <property type="component" value="Unassembled WGS sequence"/>
</dbReference>
<evidence type="ECO:0000256" key="1">
    <source>
        <dbReference type="ARBA" id="ARBA00022645"/>
    </source>
</evidence>
<feature type="domain" description="PASTA" evidence="11">
    <location>
        <begin position="777"/>
        <end position="844"/>
    </location>
</feature>
<keyword evidence="5" id="KW-0378">Hydrolase</keyword>
<organism evidence="12 13">
    <name type="scientific">Gulosibacter bifidus</name>
    <dbReference type="NCBI Taxonomy" id="272239"/>
    <lineage>
        <taxon>Bacteria</taxon>
        <taxon>Bacillati</taxon>
        <taxon>Actinomycetota</taxon>
        <taxon>Actinomycetes</taxon>
        <taxon>Micrococcales</taxon>
        <taxon>Microbacteriaceae</taxon>
        <taxon>Gulosibacter</taxon>
    </lineage>
</organism>
<evidence type="ECO:0000256" key="9">
    <source>
        <dbReference type="SAM" id="MobiDB-lite"/>
    </source>
</evidence>
<comment type="caution">
    <text evidence="12">The sequence shown here is derived from an EMBL/GenBank/DDBJ whole genome shotgun (WGS) entry which is preliminary data.</text>
</comment>
<dbReference type="InterPro" id="IPR012338">
    <property type="entry name" value="Beta-lactam/transpept-like"/>
</dbReference>
<dbReference type="InterPro" id="IPR023346">
    <property type="entry name" value="Lysozyme-like_dom_sf"/>
</dbReference>
<protein>
    <submittedName>
        <fullName evidence="12">Transglycosylase domain-containing protein</fullName>
    </submittedName>
</protein>
<keyword evidence="13" id="KW-1185">Reference proteome</keyword>
<feature type="transmembrane region" description="Helical" evidence="10">
    <location>
        <begin position="12"/>
        <end position="45"/>
    </location>
</feature>
<feature type="compositionally biased region" description="Polar residues" evidence="9">
    <location>
        <begin position="747"/>
        <end position="767"/>
    </location>
</feature>
<evidence type="ECO:0000256" key="8">
    <source>
        <dbReference type="ARBA" id="ARBA00049902"/>
    </source>
</evidence>
<name>A0ABW5RL53_9MICO</name>
<dbReference type="InterPro" id="IPR036950">
    <property type="entry name" value="PBP_transglycosylase"/>
</dbReference>
<evidence type="ECO:0000256" key="2">
    <source>
        <dbReference type="ARBA" id="ARBA00022670"/>
    </source>
</evidence>
<keyword evidence="2" id="KW-0645">Protease</keyword>
<dbReference type="Gene3D" id="3.30.10.20">
    <property type="match status" value="2"/>
</dbReference>
<feature type="compositionally biased region" description="Basic and acidic residues" evidence="9">
    <location>
        <begin position="769"/>
        <end position="779"/>
    </location>
</feature>
<evidence type="ECO:0000313" key="12">
    <source>
        <dbReference type="EMBL" id="MFD2675500.1"/>
    </source>
</evidence>
<feature type="compositionally biased region" description="Polar residues" evidence="9">
    <location>
        <begin position="826"/>
        <end position="835"/>
    </location>
</feature>
<dbReference type="InterPro" id="IPR001264">
    <property type="entry name" value="Glyco_trans_51"/>
</dbReference>
<gene>
    <name evidence="12" type="ORF">ACFSUQ_09385</name>
</gene>
<dbReference type="EMBL" id="JBHUNF010000010">
    <property type="protein sequence ID" value="MFD2675500.1"/>
    <property type="molecule type" value="Genomic_DNA"/>
</dbReference>
<keyword evidence="10" id="KW-0472">Membrane</keyword>
<dbReference type="Pfam" id="PF00905">
    <property type="entry name" value="Transpeptidase"/>
    <property type="match status" value="1"/>
</dbReference>
<comment type="catalytic activity">
    <reaction evidence="8">
        <text>[GlcNAc-(1-&gt;4)-Mur2Ac(oyl-L-Ala-gamma-D-Glu-L-Lys-D-Ala-D-Ala)](n)-di-trans,octa-cis-undecaprenyl diphosphate + beta-D-GlcNAc-(1-&gt;4)-Mur2Ac(oyl-L-Ala-gamma-D-Glu-L-Lys-D-Ala-D-Ala)-di-trans,octa-cis-undecaprenyl diphosphate = [GlcNAc-(1-&gt;4)-Mur2Ac(oyl-L-Ala-gamma-D-Glu-L-Lys-D-Ala-D-Ala)](n+1)-di-trans,octa-cis-undecaprenyl diphosphate + di-trans,octa-cis-undecaprenyl diphosphate + H(+)</text>
        <dbReference type="Rhea" id="RHEA:23708"/>
        <dbReference type="Rhea" id="RHEA-COMP:9602"/>
        <dbReference type="Rhea" id="RHEA-COMP:9603"/>
        <dbReference type="ChEBI" id="CHEBI:15378"/>
        <dbReference type="ChEBI" id="CHEBI:58405"/>
        <dbReference type="ChEBI" id="CHEBI:60033"/>
        <dbReference type="ChEBI" id="CHEBI:78435"/>
        <dbReference type="EC" id="2.4.99.28"/>
    </reaction>
</comment>
<keyword evidence="10" id="KW-0812">Transmembrane</keyword>
<proteinExistence type="predicted"/>
<sequence>MPTNSTEPKRNVVASILGLLGMSGIAGVLIAALITPVIAVAGVAANSSITLFETLPDYLEIQPLQQKTELYADRNGQREKIAEFYSQNRVEVELDQVSDYVEKAAISTEDPRFYEHGGVDVISAARAMVVGIIGDSGAGASTITMQYVRNQRVQAAEALLDPEERDKAYLEATETSIGRKLQEMRLAIGVEQQYDKKDILRGYLNIALFGGQVYGIESAAQYYFGKAAADLTLPESATLVGMVQDPNVYRIDDPENLEASTQRRNYVLRRMMEEHAITKAEYDEAVNTEITPKITPTKHGCMNAEENSQFFCDYVRKVILNDPAFGATYEERLFNFQTKGYQIDTTIDLDLQQKVTESLDANIPHEVDYMNLGAAVSMVQPGTGHVLAMQQNKEFDETDAAADSRSRTSVNYNTDFAYGGSTGFQVGSTYKVFTLANWLQSGHSLYESIPSQTRSFNLANFQDSCNGAGGGSWSPQNDYNAKFGSVNAVEATVQSINTSFVAMAEQLDQCTTRDIAMGLGAHRADGQPNETYPSAVLGTDTIAPLSMATAFAGIANDGKSCSPIAIKGITLRDGTKIDPPKSDCKQVIDPNVARAMAVAMGGVMTRGAGTATNPGLGTIIGKTGTTDDAYDTWIVAATTGVAGAVWVGNEQAFVYGDGSASKISLRDAGLAEARHAIGNGIFSAAIPEYGAKDIPAPTGDAVKVENATVPDVKGMSIDAATAAIEGAGFTVAVGEQVNSDVPAGSVARTNPSANTRTPKGSTITIHPSNGKDDKKKKPEQAGVVMPELSGMSYDQAIDALSKAGLGNANNTFSWHGPKGGKVSRTEPASGSTVPPNSEIKIYAN</sequence>
<dbReference type="PANTHER" id="PTHR32282:SF33">
    <property type="entry name" value="PEPTIDOGLYCAN GLYCOSYLTRANSFERASE"/>
    <property type="match status" value="1"/>
</dbReference>
<evidence type="ECO:0000256" key="7">
    <source>
        <dbReference type="ARBA" id="ARBA00034000"/>
    </source>
</evidence>
<evidence type="ECO:0000256" key="3">
    <source>
        <dbReference type="ARBA" id="ARBA00022676"/>
    </source>
</evidence>
<dbReference type="Gene3D" id="3.40.710.10">
    <property type="entry name" value="DD-peptidase/beta-lactamase superfamily"/>
    <property type="match status" value="1"/>
</dbReference>
<dbReference type="InterPro" id="IPR005543">
    <property type="entry name" value="PASTA_dom"/>
</dbReference>
<evidence type="ECO:0000259" key="11">
    <source>
        <dbReference type="PROSITE" id="PS51178"/>
    </source>
</evidence>
<dbReference type="Pfam" id="PF03793">
    <property type="entry name" value="PASTA"/>
    <property type="match status" value="2"/>
</dbReference>
<keyword evidence="10" id="KW-1133">Transmembrane helix</keyword>
<dbReference type="PANTHER" id="PTHR32282">
    <property type="entry name" value="BINDING PROTEIN TRANSPEPTIDASE, PUTATIVE-RELATED"/>
    <property type="match status" value="1"/>
</dbReference>
<keyword evidence="6" id="KW-0511">Multifunctional enzyme</keyword>
<dbReference type="PROSITE" id="PS51178">
    <property type="entry name" value="PASTA"/>
    <property type="match status" value="2"/>
</dbReference>
<feature type="region of interest" description="Disordered" evidence="9">
    <location>
        <begin position="742"/>
        <end position="779"/>
    </location>
</feature>
<evidence type="ECO:0000313" key="13">
    <source>
        <dbReference type="Proteomes" id="UP001597453"/>
    </source>
</evidence>
<dbReference type="RefSeq" id="WP_083524651.1">
    <property type="nucleotide sequence ID" value="NZ_JBHUNF010000010.1"/>
</dbReference>
<keyword evidence="1" id="KW-0121">Carboxypeptidase</keyword>
<keyword evidence="4" id="KW-0808">Transferase</keyword>
<comment type="catalytic activity">
    <reaction evidence="7">
        <text>Preferential cleavage: (Ac)2-L-Lys-D-Ala-|-D-Ala. Also transpeptidation of peptidyl-alanyl moieties that are N-acyl substituents of D-alanine.</text>
        <dbReference type="EC" id="3.4.16.4"/>
    </reaction>
</comment>
<dbReference type="Pfam" id="PF00912">
    <property type="entry name" value="Transgly"/>
    <property type="match status" value="1"/>
</dbReference>